<dbReference type="PANTHER" id="PTHR12521:SF0">
    <property type="entry name" value="ADP-RIBOSE GLYCOHYDROLASE OARD1"/>
    <property type="match status" value="1"/>
</dbReference>
<feature type="domain" description="Macro" evidence="1">
    <location>
        <begin position="1"/>
        <end position="151"/>
    </location>
</feature>
<evidence type="ECO:0000313" key="3">
    <source>
        <dbReference type="Proteomes" id="UP000319063"/>
    </source>
</evidence>
<dbReference type="InterPro" id="IPR043472">
    <property type="entry name" value="Macro_dom-like"/>
</dbReference>
<accession>A0A4Y5TR85</accession>
<dbReference type="InterPro" id="IPR050892">
    <property type="entry name" value="ADP-ribose_metab_enzymes"/>
</dbReference>
<keyword evidence="3" id="KW-1185">Reference proteome</keyword>
<evidence type="ECO:0000259" key="1">
    <source>
        <dbReference type="PROSITE" id="PS51154"/>
    </source>
</evidence>
<dbReference type="GO" id="GO:0140291">
    <property type="term" value="P:peptidyl-glutamate ADP-deribosylation"/>
    <property type="evidence" value="ECO:0007669"/>
    <property type="project" value="TreeGrafter"/>
</dbReference>
<dbReference type="PANTHER" id="PTHR12521">
    <property type="entry name" value="PROTEIN C6ORF130"/>
    <property type="match status" value="1"/>
</dbReference>
<reference evidence="3" key="1">
    <citation type="submission" date="2019-05" db="EMBL/GenBank/DDBJ databases">
        <title>Complete Genome Sequence of Serratia marcescens Myophage Moabite.</title>
        <authorList>
            <person name="Price L."/>
            <person name="Rohren M."/>
            <person name="Newkirk H."/>
            <person name="Liu M."/>
            <person name="Ramsey J."/>
        </authorList>
    </citation>
    <scope>NUCLEOTIDE SEQUENCE [LARGE SCALE GENOMIC DNA]</scope>
</reference>
<gene>
    <name evidence="2" type="ORF">CPT_Moabite_059</name>
</gene>
<protein>
    <submittedName>
        <fullName evidence="2">ADP-ribose 1-phosphate phosphatase</fullName>
    </submittedName>
</protein>
<proteinExistence type="predicted"/>
<dbReference type="Gene3D" id="3.40.220.10">
    <property type="entry name" value="Leucine Aminopeptidase, subunit E, domain 1"/>
    <property type="match status" value="1"/>
</dbReference>
<dbReference type="EMBL" id="MK994515">
    <property type="protein sequence ID" value="QDB71091.1"/>
    <property type="molecule type" value="Genomic_DNA"/>
</dbReference>
<dbReference type="InterPro" id="IPR002589">
    <property type="entry name" value="Macro_dom"/>
</dbReference>
<dbReference type="Proteomes" id="UP000319063">
    <property type="component" value="Segment"/>
</dbReference>
<organism evidence="2 3">
    <name type="scientific">Serratia phage Moabite</name>
    <dbReference type="NCBI Taxonomy" id="2587814"/>
    <lineage>
        <taxon>Viruses</taxon>
        <taxon>Duplodnaviria</taxon>
        <taxon>Heunggongvirae</taxon>
        <taxon>Uroviricota</taxon>
        <taxon>Caudoviricetes</taxon>
        <taxon>Chimalliviridae</taxon>
        <taxon>Moabitevirus</taxon>
        <taxon>Moabitevirus moabite</taxon>
    </lineage>
</organism>
<evidence type="ECO:0000313" key="2">
    <source>
        <dbReference type="EMBL" id="QDB71091.1"/>
    </source>
</evidence>
<dbReference type="PROSITE" id="PS51154">
    <property type="entry name" value="MACRO"/>
    <property type="match status" value="1"/>
</dbReference>
<sequence>MAIVRVLKSNVFESDREIIGVTVNCVGVAGAGNAKEWKERYPEQYARYNALCRKGKFFPGSLLLMPTNDGSGKKILLMATKKHWKDKSEMEWVARIFSALAARCEEFNIDELAIPYPGCGHGGLKRSEVFDVIHKAMEDTLVEIDLHDYRS</sequence>
<dbReference type="Pfam" id="PF01661">
    <property type="entry name" value="Macro"/>
    <property type="match status" value="1"/>
</dbReference>
<name>A0A4Y5TR85_9CAUD</name>
<dbReference type="SUPFAM" id="SSF52949">
    <property type="entry name" value="Macro domain-like"/>
    <property type="match status" value="1"/>
</dbReference>